<evidence type="ECO:0000313" key="4">
    <source>
        <dbReference type="EMBL" id="MBL1099826.1"/>
    </source>
</evidence>
<feature type="compositionally biased region" description="Basic residues" evidence="1">
    <location>
        <begin position="299"/>
        <end position="308"/>
    </location>
</feature>
<dbReference type="CDD" id="cd03392">
    <property type="entry name" value="PAP2_like_2"/>
    <property type="match status" value="1"/>
</dbReference>
<feature type="transmembrane region" description="Helical" evidence="2">
    <location>
        <begin position="106"/>
        <end position="127"/>
    </location>
</feature>
<evidence type="ECO:0000259" key="3">
    <source>
        <dbReference type="SMART" id="SM00014"/>
    </source>
</evidence>
<sequence length="352" mass="38396">MRTEDKLPEAEERPTDLARPRMTRTRRWLLGSTLAVYAATVIGVLTTSWLVKLDWQVMLFRPYKQWPEFHTFLDYFVVMGQRGPTAVAVACWLGWCCHRQRTLRPLLVLGSSLLLLNITVGSVKLGFGRLGPHYATTVGSNEMWAGGDIFPSGHTANAVVTWGVLAYLATTPVARRVASLIATGFAFGVGMTTVYLGTHWLSDVVLGWAAGVLVLLALPWLEPVMYRAEVLLLGLWHRLRQHSGRAPVPVPVPSIRPVAGSTLATPRIARDDELPPREPVGVAGRPGGPTARIAEPRQHHPVRQHQHSVRSERTPVSPGGSRRPPHADRVPRTATGPYGSGAGRGRTTATGG</sequence>
<keyword evidence="2" id="KW-1133">Transmembrane helix</keyword>
<feature type="domain" description="Phosphatidic acid phosphatase type 2/haloperoxidase" evidence="3">
    <location>
        <begin position="103"/>
        <end position="219"/>
    </location>
</feature>
<feature type="region of interest" description="Disordered" evidence="1">
    <location>
        <begin position="261"/>
        <end position="352"/>
    </location>
</feature>
<feature type="transmembrane region" description="Helical" evidence="2">
    <location>
        <begin position="149"/>
        <end position="170"/>
    </location>
</feature>
<feature type="compositionally biased region" description="Gly residues" evidence="1">
    <location>
        <begin position="338"/>
        <end position="352"/>
    </location>
</feature>
<dbReference type="RefSeq" id="WP_201877374.1">
    <property type="nucleotide sequence ID" value="NZ_JAERRF010000015.1"/>
</dbReference>
<proteinExistence type="predicted"/>
<organism evidence="4 5">
    <name type="scientific">Streptomyces coffeae</name>
    <dbReference type="NCBI Taxonomy" id="621382"/>
    <lineage>
        <taxon>Bacteria</taxon>
        <taxon>Bacillati</taxon>
        <taxon>Actinomycetota</taxon>
        <taxon>Actinomycetes</taxon>
        <taxon>Kitasatosporales</taxon>
        <taxon>Streptomycetaceae</taxon>
        <taxon>Streptomyces</taxon>
    </lineage>
</organism>
<dbReference type="InterPro" id="IPR036938">
    <property type="entry name" value="PAP2/HPO_sf"/>
</dbReference>
<dbReference type="InterPro" id="IPR000326">
    <property type="entry name" value="PAP2/HPO"/>
</dbReference>
<feature type="transmembrane region" description="Helical" evidence="2">
    <location>
        <begin position="28"/>
        <end position="51"/>
    </location>
</feature>
<reference evidence="4 5" key="1">
    <citation type="submission" date="2021-01" db="EMBL/GenBank/DDBJ databases">
        <title>WGS of actinomycetes isolated from Thailand.</title>
        <authorList>
            <person name="Thawai C."/>
        </authorList>
    </citation>
    <scope>NUCLEOTIDE SEQUENCE [LARGE SCALE GENOMIC DNA]</scope>
    <source>
        <strain evidence="4 5">CA1R205</strain>
    </source>
</reference>
<dbReference type="Pfam" id="PF01569">
    <property type="entry name" value="PAP2"/>
    <property type="match status" value="1"/>
</dbReference>
<evidence type="ECO:0000256" key="2">
    <source>
        <dbReference type="SAM" id="Phobius"/>
    </source>
</evidence>
<gene>
    <name evidence="4" type="ORF">JK363_24780</name>
</gene>
<feature type="transmembrane region" description="Helical" evidence="2">
    <location>
        <begin position="204"/>
        <end position="221"/>
    </location>
</feature>
<name>A0ABS1NIG7_9ACTN</name>
<protein>
    <submittedName>
        <fullName evidence="4">Phosphatase PAP2 family protein</fullName>
    </submittedName>
</protein>
<dbReference type="Gene3D" id="1.20.144.10">
    <property type="entry name" value="Phosphatidic acid phosphatase type 2/haloperoxidase"/>
    <property type="match status" value="1"/>
</dbReference>
<keyword evidence="2" id="KW-0472">Membrane</keyword>
<comment type="caution">
    <text evidence="4">The sequence shown here is derived from an EMBL/GenBank/DDBJ whole genome shotgun (WGS) entry which is preliminary data.</text>
</comment>
<dbReference type="SUPFAM" id="SSF48317">
    <property type="entry name" value="Acid phosphatase/Vanadium-dependent haloperoxidase"/>
    <property type="match status" value="1"/>
</dbReference>
<keyword evidence="2" id="KW-0812">Transmembrane</keyword>
<feature type="transmembrane region" description="Helical" evidence="2">
    <location>
        <begin position="71"/>
        <end position="94"/>
    </location>
</feature>
<dbReference type="PANTHER" id="PTHR14969:SF13">
    <property type="entry name" value="AT30094P"/>
    <property type="match status" value="1"/>
</dbReference>
<dbReference type="PANTHER" id="PTHR14969">
    <property type="entry name" value="SPHINGOSINE-1-PHOSPHATE PHOSPHOHYDROLASE"/>
    <property type="match status" value="1"/>
</dbReference>
<dbReference type="EMBL" id="JAERRF010000015">
    <property type="protein sequence ID" value="MBL1099826.1"/>
    <property type="molecule type" value="Genomic_DNA"/>
</dbReference>
<evidence type="ECO:0000313" key="5">
    <source>
        <dbReference type="Proteomes" id="UP000634229"/>
    </source>
</evidence>
<feature type="transmembrane region" description="Helical" evidence="2">
    <location>
        <begin position="177"/>
        <end position="198"/>
    </location>
</feature>
<dbReference type="Proteomes" id="UP000634229">
    <property type="component" value="Unassembled WGS sequence"/>
</dbReference>
<evidence type="ECO:0000256" key="1">
    <source>
        <dbReference type="SAM" id="MobiDB-lite"/>
    </source>
</evidence>
<keyword evidence="5" id="KW-1185">Reference proteome</keyword>
<accession>A0ABS1NIG7</accession>
<dbReference type="SMART" id="SM00014">
    <property type="entry name" value="acidPPc"/>
    <property type="match status" value="1"/>
</dbReference>